<feature type="transmembrane region" description="Helical" evidence="1">
    <location>
        <begin position="33"/>
        <end position="53"/>
    </location>
</feature>
<gene>
    <name evidence="2" type="ORF">PCARR_a0533</name>
</gene>
<organism evidence="2 3">
    <name type="scientific">Pseudoalteromonas carrageenovora IAM 12662</name>
    <dbReference type="NCBI Taxonomy" id="1314868"/>
    <lineage>
        <taxon>Bacteria</taxon>
        <taxon>Pseudomonadati</taxon>
        <taxon>Pseudomonadota</taxon>
        <taxon>Gammaproteobacteria</taxon>
        <taxon>Alteromonadales</taxon>
        <taxon>Pseudoalteromonadaceae</taxon>
        <taxon>Pseudoalteromonas</taxon>
    </lineage>
</organism>
<evidence type="ECO:0000313" key="3">
    <source>
        <dbReference type="Proteomes" id="UP000615003"/>
    </source>
</evidence>
<keyword evidence="3" id="KW-1185">Reference proteome</keyword>
<keyword evidence="1" id="KW-1133">Transmembrane helix</keyword>
<protein>
    <recommendedName>
        <fullName evidence="4">Transposase</fullName>
    </recommendedName>
</protein>
<evidence type="ECO:0000313" key="2">
    <source>
        <dbReference type="EMBL" id="MBE0382241.1"/>
    </source>
</evidence>
<reference evidence="2 3" key="1">
    <citation type="submission" date="2015-06" db="EMBL/GenBank/DDBJ databases">
        <title>Genome sequence of Pseudoalteromonas carrageenovora.</title>
        <authorList>
            <person name="Xie B.-B."/>
            <person name="Rong J.-C."/>
            <person name="Qin Q.-L."/>
            <person name="Zhang Y.-Z."/>
        </authorList>
    </citation>
    <scope>NUCLEOTIDE SEQUENCE [LARGE SCALE GENOMIC DNA]</scope>
    <source>
        <strain evidence="2 3">IAM 12662</strain>
    </source>
</reference>
<name>A0ABR9ENW4_PSEVC</name>
<keyword evidence="1" id="KW-0472">Membrane</keyword>
<proteinExistence type="predicted"/>
<dbReference type="Proteomes" id="UP000615003">
    <property type="component" value="Unassembled WGS sequence"/>
</dbReference>
<evidence type="ECO:0000256" key="1">
    <source>
        <dbReference type="SAM" id="Phobius"/>
    </source>
</evidence>
<comment type="caution">
    <text evidence="2">The sequence shown here is derived from an EMBL/GenBank/DDBJ whole genome shotgun (WGS) entry which is preliminary data.</text>
</comment>
<dbReference type="EMBL" id="AQGW01000018">
    <property type="protein sequence ID" value="MBE0382241.1"/>
    <property type="molecule type" value="Genomic_DNA"/>
</dbReference>
<evidence type="ECO:0008006" key="4">
    <source>
        <dbReference type="Google" id="ProtNLM"/>
    </source>
</evidence>
<accession>A0ABR9ENW4</accession>
<sequence length="55" mass="6072">MKKLGNNNLSPTEGVDWLCIAIKTAASIGVKTYYWLLNIISIYLGGYHIPAGFKN</sequence>
<keyword evidence="1" id="KW-0812">Transmembrane</keyword>